<accession>A0A4P8XIZ3</accession>
<dbReference type="RefSeq" id="WP_138225593.1">
    <property type="nucleotide sequence ID" value="NZ_CP040396.1"/>
</dbReference>
<evidence type="ECO:0000256" key="3">
    <source>
        <dbReference type="PROSITE-ProRule" id="PRU00339"/>
    </source>
</evidence>
<organism evidence="4 5">
    <name type="scientific">Paenibacillus algicola</name>
    <dbReference type="NCBI Taxonomy" id="2565926"/>
    <lineage>
        <taxon>Bacteria</taxon>
        <taxon>Bacillati</taxon>
        <taxon>Bacillota</taxon>
        <taxon>Bacilli</taxon>
        <taxon>Bacillales</taxon>
        <taxon>Paenibacillaceae</taxon>
        <taxon>Paenibacillus</taxon>
    </lineage>
</organism>
<feature type="repeat" description="TPR" evidence="3">
    <location>
        <begin position="122"/>
        <end position="155"/>
    </location>
</feature>
<dbReference type="PROSITE" id="PS50005">
    <property type="entry name" value="TPR"/>
    <property type="match status" value="2"/>
</dbReference>
<protein>
    <submittedName>
        <fullName evidence="4">Tetratricopeptide TPR_1 repeat-containing protein</fullName>
    </submittedName>
</protein>
<keyword evidence="1" id="KW-0677">Repeat</keyword>
<dbReference type="Pfam" id="PF14559">
    <property type="entry name" value="TPR_19"/>
    <property type="match status" value="2"/>
</dbReference>
<dbReference type="OrthoDB" id="2658522at2"/>
<proteinExistence type="predicted"/>
<feature type="repeat" description="TPR" evidence="3">
    <location>
        <begin position="3"/>
        <end position="36"/>
    </location>
</feature>
<dbReference type="Gene3D" id="1.25.40.10">
    <property type="entry name" value="Tetratricopeptide repeat domain"/>
    <property type="match status" value="2"/>
</dbReference>
<keyword evidence="5" id="KW-1185">Reference proteome</keyword>
<gene>
    <name evidence="4" type="ORF">E6C60_1877</name>
</gene>
<dbReference type="AlphaFoldDB" id="A0A4P8XIZ3"/>
<evidence type="ECO:0000256" key="1">
    <source>
        <dbReference type="ARBA" id="ARBA00022737"/>
    </source>
</evidence>
<dbReference type="InterPro" id="IPR011990">
    <property type="entry name" value="TPR-like_helical_dom_sf"/>
</dbReference>
<dbReference type="SMART" id="SM00028">
    <property type="entry name" value="TPR"/>
    <property type="match status" value="3"/>
</dbReference>
<dbReference type="PANTHER" id="PTHR44858">
    <property type="entry name" value="TETRATRICOPEPTIDE REPEAT PROTEIN 6"/>
    <property type="match status" value="1"/>
</dbReference>
<dbReference type="InterPro" id="IPR050498">
    <property type="entry name" value="Ycf3"/>
</dbReference>
<dbReference type="KEGG" id="palo:E6C60_1877"/>
<sequence length="176" mass="20195">MNNNPYIQNAYRCILQNDFEEAIRWFEQALQANPGDAEVHYRCSITYGRSGYLEQAVLHAEKASALQPDQPAYVLHLQHLQARTLVQGARKLLEQPEQYTSTALYQAVQQLKQAVSLDPLDPEAYVWLAMVYSELNEHALAMAALKDVIGLYPQESSLQQLMEELKKRLKLYMHDS</sequence>
<evidence type="ECO:0000256" key="2">
    <source>
        <dbReference type="ARBA" id="ARBA00022803"/>
    </source>
</evidence>
<name>A0A4P8XIZ3_9BACL</name>
<evidence type="ECO:0000313" key="4">
    <source>
        <dbReference type="EMBL" id="QCT02592.1"/>
    </source>
</evidence>
<dbReference type="Proteomes" id="UP000300879">
    <property type="component" value="Chromosome"/>
</dbReference>
<dbReference type="PANTHER" id="PTHR44858:SF1">
    <property type="entry name" value="UDP-N-ACETYLGLUCOSAMINE--PEPTIDE N-ACETYLGLUCOSAMINYLTRANSFERASE SPINDLY-RELATED"/>
    <property type="match status" value="1"/>
</dbReference>
<dbReference type="SUPFAM" id="SSF48452">
    <property type="entry name" value="TPR-like"/>
    <property type="match status" value="1"/>
</dbReference>
<evidence type="ECO:0000313" key="5">
    <source>
        <dbReference type="Proteomes" id="UP000300879"/>
    </source>
</evidence>
<dbReference type="EMBL" id="CP040396">
    <property type="protein sequence ID" value="QCT02592.1"/>
    <property type="molecule type" value="Genomic_DNA"/>
</dbReference>
<keyword evidence="2 3" id="KW-0802">TPR repeat</keyword>
<reference evidence="4 5" key="1">
    <citation type="submission" date="2019-05" db="EMBL/GenBank/DDBJ databases">
        <authorList>
            <person name="Chen C."/>
        </authorList>
    </citation>
    <scope>NUCLEOTIDE SEQUENCE [LARGE SCALE GENOMIC DNA]</scope>
    <source>
        <strain evidence="4 5">HB172198</strain>
    </source>
</reference>
<dbReference type="InterPro" id="IPR019734">
    <property type="entry name" value="TPR_rpt"/>
</dbReference>